<evidence type="ECO:0000256" key="5">
    <source>
        <dbReference type="ARBA" id="ARBA00022917"/>
    </source>
</evidence>
<dbReference type="GO" id="GO:0016282">
    <property type="term" value="C:eukaryotic 43S preinitiation complex"/>
    <property type="evidence" value="ECO:0007669"/>
    <property type="project" value="UniProtKB-UniRule"/>
</dbReference>
<dbReference type="InterPro" id="IPR036322">
    <property type="entry name" value="WD40_repeat_dom_sf"/>
</dbReference>
<evidence type="ECO:0000256" key="7">
    <source>
        <dbReference type="HAMAP-Rule" id="MF_03008"/>
    </source>
</evidence>
<feature type="repeat" description="WD" evidence="8">
    <location>
        <begin position="288"/>
        <end position="318"/>
    </location>
</feature>
<comment type="caution">
    <text evidence="10">The sequence shown here is derived from an EMBL/GenBank/DDBJ whole genome shotgun (WGS) entry which is preliminary data.</text>
</comment>
<proteinExistence type="inferred from homology"/>
<gene>
    <name evidence="10" type="ORF">ACHAW5_004432</name>
</gene>
<comment type="function">
    <text evidence="7">Component of the eukaryotic translation initiation factor 3 (eIF-3) complex, which is involved in protein synthesis of a specialized repertoire of mRNAs and, together with other initiation factors, stimulates binding of mRNA and methionyl-tRNAi to the 40S ribosome. The eIF-3 complex specifically targets and initiates translation of a subset of mRNAs involved in cell proliferation.</text>
</comment>
<dbReference type="InterPro" id="IPR027525">
    <property type="entry name" value="eIF3i"/>
</dbReference>
<dbReference type="GO" id="GO:0005852">
    <property type="term" value="C:eukaryotic translation initiation factor 3 complex"/>
    <property type="evidence" value="ECO:0007669"/>
    <property type="project" value="UniProtKB-UniRule"/>
</dbReference>
<dbReference type="PANTHER" id="PTHR19877:SF1">
    <property type="entry name" value="EUKARYOTIC TRANSLATION INITIATION FACTOR 3 SUBUNIT I"/>
    <property type="match status" value="1"/>
</dbReference>
<dbReference type="Gene3D" id="2.130.10.10">
    <property type="entry name" value="YVTN repeat-like/Quinoprotein amine dehydrogenase"/>
    <property type="match status" value="1"/>
</dbReference>
<evidence type="ECO:0000256" key="9">
    <source>
        <dbReference type="SAM" id="MobiDB-lite"/>
    </source>
</evidence>
<evidence type="ECO:0000313" key="10">
    <source>
        <dbReference type="EMBL" id="KAL3796530.1"/>
    </source>
</evidence>
<dbReference type="Proteomes" id="UP001530315">
    <property type="component" value="Unassembled WGS sequence"/>
</dbReference>
<dbReference type="PROSITE" id="PS50082">
    <property type="entry name" value="WD_REPEATS_2"/>
    <property type="match status" value="4"/>
</dbReference>
<dbReference type="AlphaFoldDB" id="A0ABD3QEH7"/>
<evidence type="ECO:0000256" key="8">
    <source>
        <dbReference type="PROSITE-ProRule" id="PRU00221"/>
    </source>
</evidence>
<keyword evidence="4" id="KW-0677">Repeat</keyword>
<name>A0ABD3QEH7_9STRA</name>
<dbReference type="CDD" id="cd00200">
    <property type="entry name" value="WD40"/>
    <property type="match status" value="1"/>
</dbReference>
<feature type="repeat" description="WD" evidence="8">
    <location>
        <begin position="191"/>
        <end position="224"/>
    </location>
</feature>
<accession>A0ABD3QEH7</accession>
<feature type="compositionally biased region" description="Acidic residues" evidence="9">
    <location>
        <begin position="333"/>
        <end position="361"/>
    </location>
</feature>
<dbReference type="InterPro" id="IPR001680">
    <property type="entry name" value="WD40_rpt"/>
</dbReference>
<comment type="similarity">
    <text evidence="7">Belongs to the eIF-3 subunit I family.</text>
</comment>
<dbReference type="EMBL" id="JALLAZ020000385">
    <property type="protein sequence ID" value="KAL3796530.1"/>
    <property type="molecule type" value="Genomic_DNA"/>
</dbReference>
<dbReference type="PROSITE" id="PS50294">
    <property type="entry name" value="WD_REPEATS_REGION"/>
    <property type="match status" value="2"/>
</dbReference>
<dbReference type="PANTHER" id="PTHR19877">
    <property type="entry name" value="EUKARYOTIC TRANSLATION INITIATION FACTOR 3 SUBUNIT I"/>
    <property type="match status" value="1"/>
</dbReference>
<dbReference type="InterPro" id="IPR015943">
    <property type="entry name" value="WD40/YVTN_repeat-like_dom_sf"/>
</dbReference>
<dbReference type="Pfam" id="PF24805">
    <property type="entry name" value="EIF3I"/>
    <property type="match status" value="1"/>
</dbReference>
<dbReference type="HAMAP" id="MF_03008">
    <property type="entry name" value="eIF3i"/>
    <property type="match status" value="1"/>
</dbReference>
<feature type="region of interest" description="Disordered" evidence="9">
    <location>
        <begin position="329"/>
        <end position="361"/>
    </location>
</feature>
<comment type="subunit">
    <text evidence="7">Component of the eukaryotic translation initiation factor 3 (eIF-3) complex.</text>
</comment>
<keyword evidence="5 7" id="KW-0648">Protein biosynthesis</keyword>
<evidence type="ECO:0000256" key="3">
    <source>
        <dbReference type="ARBA" id="ARBA00022574"/>
    </source>
</evidence>
<dbReference type="GO" id="GO:0003743">
    <property type="term" value="F:translation initiation factor activity"/>
    <property type="evidence" value="ECO:0007669"/>
    <property type="project" value="UniProtKB-UniRule"/>
</dbReference>
<comment type="subcellular location">
    <subcellularLocation>
        <location evidence="7">Cytoplasm</location>
    </subcellularLocation>
</comment>
<keyword evidence="3 8" id="KW-0853">WD repeat</keyword>
<reference evidence="10 11" key="1">
    <citation type="submission" date="2024-10" db="EMBL/GenBank/DDBJ databases">
        <title>Updated reference genomes for cyclostephanoid diatoms.</title>
        <authorList>
            <person name="Roberts W.R."/>
            <person name="Alverson A.J."/>
        </authorList>
    </citation>
    <scope>NUCLEOTIDE SEQUENCE [LARGE SCALE GENOMIC DNA]</scope>
    <source>
        <strain evidence="10 11">AJA276-08</strain>
    </source>
</reference>
<dbReference type="InterPro" id="IPR019775">
    <property type="entry name" value="WD40_repeat_CS"/>
</dbReference>
<comment type="similarity">
    <text evidence="6">Belongs to the WD repeat STRAP family.</text>
</comment>
<evidence type="ECO:0000256" key="2">
    <source>
        <dbReference type="ARBA" id="ARBA00022540"/>
    </source>
</evidence>
<evidence type="ECO:0000256" key="6">
    <source>
        <dbReference type="ARBA" id="ARBA00038394"/>
    </source>
</evidence>
<feature type="repeat" description="WD" evidence="8">
    <location>
        <begin position="48"/>
        <end position="89"/>
    </location>
</feature>
<dbReference type="SMART" id="SM00320">
    <property type="entry name" value="WD40"/>
    <property type="match status" value="6"/>
</dbReference>
<evidence type="ECO:0000256" key="1">
    <source>
        <dbReference type="ARBA" id="ARBA00022490"/>
    </source>
</evidence>
<feature type="repeat" description="WD" evidence="8">
    <location>
        <begin position="6"/>
        <end position="47"/>
    </location>
</feature>
<dbReference type="GO" id="GO:0033290">
    <property type="term" value="C:eukaryotic 48S preinitiation complex"/>
    <property type="evidence" value="ECO:0007669"/>
    <property type="project" value="UniProtKB-UniRule"/>
</dbReference>
<keyword evidence="2 7" id="KW-0396">Initiation factor</keyword>
<dbReference type="SUPFAM" id="SSF50978">
    <property type="entry name" value="WD40 repeat-like"/>
    <property type="match status" value="1"/>
</dbReference>
<dbReference type="GO" id="GO:0001732">
    <property type="term" value="P:formation of cytoplasmic translation initiation complex"/>
    <property type="evidence" value="ECO:0007669"/>
    <property type="project" value="UniProtKB-UniRule"/>
</dbReference>
<keyword evidence="1 7" id="KW-0963">Cytoplasm</keyword>
<organism evidence="10 11">
    <name type="scientific">Stephanodiscus triporus</name>
    <dbReference type="NCBI Taxonomy" id="2934178"/>
    <lineage>
        <taxon>Eukaryota</taxon>
        <taxon>Sar</taxon>
        <taxon>Stramenopiles</taxon>
        <taxon>Ochrophyta</taxon>
        <taxon>Bacillariophyta</taxon>
        <taxon>Coscinodiscophyceae</taxon>
        <taxon>Thalassiosirophycidae</taxon>
        <taxon>Stephanodiscales</taxon>
        <taxon>Stephanodiscaceae</taxon>
        <taxon>Stephanodiscus</taxon>
    </lineage>
</organism>
<dbReference type="PROSITE" id="PS00678">
    <property type="entry name" value="WD_REPEATS_1"/>
    <property type="match status" value="1"/>
</dbReference>
<keyword evidence="11" id="KW-1185">Reference proteome</keyword>
<evidence type="ECO:0000256" key="4">
    <source>
        <dbReference type="ARBA" id="ARBA00022737"/>
    </source>
</evidence>
<protein>
    <recommendedName>
        <fullName evidence="7">Eukaryotic translation initiation factor 3 subunit I</fullName>
        <shortName evidence="7">eIF3i</shortName>
    </recommendedName>
</protein>
<sequence length="361" mass="40650">MRPILLKGHERSITVVKFNFDGDLLFTASKDHVPSVWRSENGERLGTFNGHKGTVWDLDCCRFSRRLITASADASAKLWDCETGECIKTFTHSGPVRGAAWADGSNMFATISDPFVEHNARISVYDVPENDDPSTYADGPRLEIEFPKIDGKRVNATNIVWLNLNEALFVTFDNGSIRLYDPVTGEELDEFFPHEKKINRVRFNRNKTLFITSSADFTAKLYDVVDLLHLKTYKTDRPVNDAVISETKDHILLGGGQEAMSVTTTSGKVGKFETRFFHLVYEEEFGTVKGHFGPINALDINPNGRCYASGAEDGYIRLHYFDKSYLDMKDPVPEETVDGEDDVDDDDEEGKDDEESDDESD</sequence>
<evidence type="ECO:0000313" key="11">
    <source>
        <dbReference type="Proteomes" id="UP001530315"/>
    </source>
</evidence>